<dbReference type="Pfam" id="PF02687">
    <property type="entry name" value="FtsX"/>
    <property type="match status" value="1"/>
</dbReference>
<dbReference type="RefSeq" id="WP_012645168.1">
    <property type="nucleotide sequence ID" value="NC_011979.1"/>
</dbReference>
<dbReference type="STRING" id="316067.Geob_0062"/>
<comment type="subcellular location">
    <subcellularLocation>
        <location evidence="1">Cell membrane</location>
        <topology evidence="1">Multi-pass membrane protein</topology>
    </subcellularLocation>
</comment>
<dbReference type="HOGENOM" id="CLU_000604_8_4_7"/>
<dbReference type="PANTHER" id="PTHR30572">
    <property type="entry name" value="MEMBRANE COMPONENT OF TRANSPORTER-RELATED"/>
    <property type="match status" value="1"/>
</dbReference>
<comment type="similarity">
    <text evidence="6">Belongs to the ABC-4 integral membrane protein family.</text>
</comment>
<evidence type="ECO:0000256" key="5">
    <source>
        <dbReference type="ARBA" id="ARBA00023136"/>
    </source>
</evidence>
<evidence type="ECO:0000256" key="4">
    <source>
        <dbReference type="ARBA" id="ARBA00022989"/>
    </source>
</evidence>
<dbReference type="Proteomes" id="UP000007721">
    <property type="component" value="Chromosome"/>
</dbReference>
<gene>
    <name evidence="10" type="ordered locus">Geob_0062</name>
</gene>
<feature type="domain" description="ABC3 transporter permease C-terminal" evidence="8">
    <location>
        <begin position="267"/>
        <end position="378"/>
    </location>
</feature>
<dbReference type="KEGG" id="geo:Geob_0062"/>
<evidence type="ECO:0000256" key="7">
    <source>
        <dbReference type="SAM" id="Phobius"/>
    </source>
</evidence>
<evidence type="ECO:0000256" key="6">
    <source>
        <dbReference type="ARBA" id="ARBA00038076"/>
    </source>
</evidence>
<feature type="transmembrane region" description="Helical" evidence="7">
    <location>
        <begin position="262"/>
        <end position="288"/>
    </location>
</feature>
<name>B9M7Y1_GEODF</name>
<dbReference type="AlphaFoldDB" id="B9M7Y1"/>
<reference evidence="10 11" key="1">
    <citation type="submission" date="2009-01" db="EMBL/GenBank/DDBJ databases">
        <title>Complete sequence of Geobacter sp. FRC-32.</title>
        <authorList>
            <consortium name="US DOE Joint Genome Institute"/>
            <person name="Lucas S."/>
            <person name="Copeland A."/>
            <person name="Lapidus A."/>
            <person name="Glavina del Rio T."/>
            <person name="Dalin E."/>
            <person name="Tice H."/>
            <person name="Bruce D."/>
            <person name="Goodwin L."/>
            <person name="Pitluck S."/>
            <person name="Saunders E."/>
            <person name="Brettin T."/>
            <person name="Detter J.C."/>
            <person name="Han C."/>
            <person name="Larimer F."/>
            <person name="Land M."/>
            <person name="Hauser L."/>
            <person name="Kyrpides N."/>
            <person name="Ovchinnikova G."/>
            <person name="Kostka J."/>
            <person name="Richardson P."/>
        </authorList>
    </citation>
    <scope>NUCLEOTIDE SEQUENCE [LARGE SCALE GENOMIC DNA]</scope>
    <source>
        <strain evidence="11">DSM 22248 / JCM 15807 / FRC-32</strain>
    </source>
</reference>
<feature type="transmembrane region" description="Helical" evidence="7">
    <location>
        <begin position="308"/>
        <end position="336"/>
    </location>
</feature>
<dbReference type="GO" id="GO:0022857">
    <property type="term" value="F:transmembrane transporter activity"/>
    <property type="evidence" value="ECO:0007669"/>
    <property type="project" value="TreeGrafter"/>
</dbReference>
<keyword evidence="11" id="KW-1185">Reference proteome</keyword>
<organism evidence="10 11">
    <name type="scientific">Geotalea daltonii (strain DSM 22248 / JCM 15807 / FRC-32)</name>
    <name type="common">Geobacter daltonii</name>
    <dbReference type="NCBI Taxonomy" id="316067"/>
    <lineage>
        <taxon>Bacteria</taxon>
        <taxon>Pseudomonadati</taxon>
        <taxon>Thermodesulfobacteriota</taxon>
        <taxon>Desulfuromonadia</taxon>
        <taxon>Geobacterales</taxon>
        <taxon>Geobacteraceae</taxon>
        <taxon>Geotalea</taxon>
    </lineage>
</organism>
<dbReference type="InterPro" id="IPR050250">
    <property type="entry name" value="Macrolide_Exporter_MacB"/>
</dbReference>
<keyword evidence="3 7" id="KW-0812">Transmembrane</keyword>
<evidence type="ECO:0000259" key="8">
    <source>
        <dbReference type="Pfam" id="PF02687"/>
    </source>
</evidence>
<dbReference type="OrthoDB" id="9770036at2"/>
<keyword evidence="2" id="KW-1003">Cell membrane</keyword>
<evidence type="ECO:0000256" key="1">
    <source>
        <dbReference type="ARBA" id="ARBA00004651"/>
    </source>
</evidence>
<evidence type="ECO:0000313" key="11">
    <source>
        <dbReference type="Proteomes" id="UP000007721"/>
    </source>
</evidence>
<evidence type="ECO:0000256" key="2">
    <source>
        <dbReference type="ARBA" id="ARBA00022475"/>
    </source>
</evidence>
<proteinExistence type="inferred from homology"/>
<dbReference type="InterPro" id="IPR003838">
    <property type="entry name" value="ABC3_permease_C"/>
</dbReference>
<dbReference type="Pfam" id="PF12704">
    <property type="entry name" value="MacB_PCD"/>
    <property type="match status" value="1"/>
</dbReference>
<evidence type="ECO:0000313" key="10">
    <source>
        <dbReference type="EMBL" id="ACM18439.1"/>
    </source>
</evidence>
<dbReference type="PANTHER" id="PTHR30572:SF4">
    <property type="entry name" value="ABC TRANSPORTER PERMEASE YTRF"/>
    <property type="match status" value="1"/>
</dbReference>
<keyword evidence="4 7" id="KW-1133">Transmembrane helix</keyword>
<dbReference type="eggNOG" id="COG0577">
    <property type="taxonomic scope" value="Bacteria"/>
</dbReference>
<dbReference type="EMBL" id="CP001390">
    <property type="protein sequence ID" value="ACM18439.1"/>
    <property type="molecule type" value="Genomic_DNA"/>
</dbReference>
<dbReference type="GO" id="GO:0005886">
    <property type="term" value="C:plasma membrane"/>
    <property type="evidence" value="ECO:0007669"/>
    <property type="project" value="UniProtKB-SubCell"/>
</dbReference>
<accession>B9M7Y1</accession>
<evidence type="ECO:0000256" key="3">
    <source>
        <dbReference type="ARBA" id="ARBA00022692"/>
    </source>
</evidence>
<sequence>MSRKRWFFHVVTRSLAHRKGGTLLLLLVLAMASSLVTALGIVSFSMEKKIAEEIRRYGANLVVVGDSAGMEVGSGGMNFGMIAEPAYVAQGQVEQALLQDRTVRADYSPSLRGAFNLKGRNVAADGVEFSTVRRLFPWWRVSGGWPQAHECLIGNDIALRHSVKPGDELTLAGSAGNLVVRVAGIVSSGGEEDGLVFVNLQALQKALGVPGQVTAVRVLASASGEDLRRFAGNLQKRLNGAKVKEVRQVARTSESLLKKVQLLMLLVTAVVLTACGGSVAGTMGSSVLERGKEIGLLKAIGASRKEVLLLFGAESAFLGLVGGLAGYVAGYAIAILVTETVFSVAADFLPALFPVALAASCFLALLGSTGSMIAVYRLDPVCSLRGE</sequence>
<keyword evidence="5 7" id="KW-0472">Membrane</keyword>
<evidence type="ECO:0000259" key="9">
    <source>
        <dbReference type="Pfam" id="PF12704"/>
    </source>
</evidence>
<feature type="domain" description="MacB-like periplasmic core" evidence="9">
    <location>
        <begin position="22"/>
        <end position="220"/>
    </location>
</feature>
<dbReference type="InterPro" id="IPR025857">
    <property type="entry name" value="MacB_PCD"/>
</dbReference>
<protein>
    <submittedName>
        <fullName evidence="10">ABC transporter, membrane protein</fullName>
    </submittedName>
</protein>
<feature type="transmembrane region" description="Helical" evidence="7">
    <location>
        <begin position="348"/>
        <end position="367"/>
    </location>
</feature>